<protein>
    <submittedName>
        <fullName evidence="3">Uncharacterized protein</fullName>
    </submittedName>
</protein>
<name>A0A0A1Z0B3_PSEFL</name>
<accession>A0A0A1Z0B3</accession>
<evidence type="ECO:0000313" key="4">
    <source>
        <dbReference type="Proteomes" id="UP000030060"/>
    </source>
</evidence>
<feature type="coiled-coil region" evidence="1">
    <location>
        <begin position="53"/>
        <end position="80"/>
    </location>
</feature>
<evidence type="ECO:0000313" key="3">
    <source>
        <dbReference type="EMBL" id="KGE66684.1"/>
    </source>
</evidence>
<proteinExistence type="predicted"/>
<evidence type="ECO:0000256" key="2">
    <source>
        <dbReference type="SAM" id="Phobius"/>
    </source>
</evidence>
<organism evidence="3 4">
    <name type="scientific">Pseudomonas fluorescens LMG 5329</name>
    <dbReference type="NCBI Taxonomy" id="1324332"/>
    <lineage>
        <taxon>Bacteria</taxon>
        <taxon>Pseudomonadati</taxon>
        <taxon>Pseudomonadota</taxon>
        <taxon>Gammaproteobacteria</taxon>
        <taxon>Pseudomonadales</taxon>
        <taxon>Pseudomonadaceae</taxon>
        <taxon>Pseudomonas</taxon>
    </lineage>
</organism>
<dbReference type="EMBL" id="ASGY01000127">
    <property type="protein sequence ID" value="KGE66684.1"/>
    <property type="molecule type" value="Genomic_DNA"/>
</dbReference>
<dbReference type="AlphaFoldDB" id="A0A0A1Z0B3"/>
<feature type="transmembrane region" description="Helical" evidence="2">
    <location>
        <begin position="6"/>
        <end position="27"/>
    </location>
</feature>
<keyword evidence="2" id="KW-1133">Transmembrane helix</keyword>
<reference evidence="3 4" key="1">
    <citation type="journal article" date="2013" name="Genome Announc.">
        <title>Draft Genome Sequence of Pseudomonas fluorescens LMG 5329, a White Line-Inducing Principle-Producing Bioindicator for the Mushroom Pathogen Pseudomonas tolaasii.</title>
        <authorList>
            <person name="Ghequire M.G."/>
            <person name="Rokni-Zadeh H."/>
            <person name="Zarrineh P."/>
            <person name="De Mot R."/>
        </authorList>
    </citation>
    <scope>NUCLEOTIDE SEQUENCE [LARGE SCALE GENOMIC DNA]</scope>
    <source>
        <strain evidence="3 4">LMG 5329</strain>
    </source>
</reference>
<dbReference type="RefSeq" id="WP_038847645.1">
    <property type="nucleotide sequence ID" value="NZ_ASGY01000127.1"/>
</dbReference>
<dbReference type="OrthoDB" id="7029943at2"/>
<gene>
    <name evidence="3" type="ORF">K814_0118030</name>
</gene>
<keyword evidence="1" id="KW-0175">Coiled coil</keyword>
<dbReference type="Proteomes" id="UP000030060">
    <property type="component" value="Unassembled WGS sequence"/>
</dbReference>
<comment type="caution">
    <text evidence="3">The sequence shown here is derived from an EMBL/GenBank/DDBJ whole genome shotgun (WGS) entry which is preliminary data.</text>
</comment>
<sequence>MSMSEAVSTGALAVMGIILLVLIQQCLKLSELWKMVDHYQKDLRWAQIWEVENRELRSALRAEREHVAQLQRQLVILQAMLPLEE</sequence>
<evidence type="ECO:0000256" key="1">
    <source>
        <dbReference type="SAM" id="Coils"/>
    </source>
</evidence>
<keyword evidence="2" id="KW-0472">Membrane</keyword>
<keyword evidence="2" id="KW-0812">Transmembrane</keyword>